<organism evidence="1 2">
    <name type="scientific">Solanum commersonii</name>
    <name type="common">Commerson's wild potato</name>
    <name type="synonym">Commerson's nightshade</name>
    <dbReference type="NCBI Taxonomy" id="4109"/>
    <lineage>
        <taxon>Eukaryota</taxon>
        <taxon>Viridiplantae</taxon>
        <taxon>Streptophyta</taxon>
        <taxon>Embryophyta</taxon>
        <taxon>Tracheophyta</taxon>
        <taxon>Spermatophyta</taxon>
        <taxon>Magnoliopsida</taxon>
        <taxon>eudicotyledons</taxon>
        <taxon>Gunneridae</taxon>
        <taxon>Pentapetalae</taxon>
        <taxon>asterids</taxon>
        <taxon>lamiids</taxon>
        <taxon>Solanales</taxon>
        <taxon>Solanaceae</taxon>
        <taxon>Solanoideae</taxon>
        <taxon>Solaneae</taxon>
        <taxon>Solanum</taxon>
    </lineage>
</organism>
<dbReference type="OrthoDB" id="10287787at2759"/>
<evidence type="ECO:0000313" key="2">
    <source>
        <dbReference type="Proteomes" id="UP000824120"/>
    </source>
</evidence>
<gene>
    <name evidence="1" type="ORF">H5410_017177</name>
</gene>
<dbReference type="Proteomes" id="UP000824120">
    <property type="component" value="Chromosome 3"/>
</dbReference>
<evidence type="ECO:0000313" key="1">
    <source>
        <dbReference type="EMBL" id="KAG5617353.1"/>
    </source>
</evidence>
<protein>
    <submittedName>
        <fullName evidence="1">Uncharacterized protein</fullName>
    </submittedName>
</protein>
<dbReference type="AlphaFoldDB" id="A0A9J5ZYK3"/>
<dbReference type="EMBL" id="JACXVP010000003">
    <property type="protein sequence ID" value="KAG5617353.1"/>
    <property type="molecule type" value="Genomic_DNA"/>
</dbReference>
<reference evidence="1 2" key="1">
    <citation type="submission" date="2020-09" db="EMBL/GenBank/DDBJ databases">
        <title>De no assembly of potato wild relative species, Solanum commersonii.</title>
        <authorList>
            <person name="Cho K."/>
        </authorList>
    </citation>
    <scope>NUCLEOTIDE SEQUENCE [LARGE SCALE GENOMIC DNA]</scope>
    <source>
        <strain evidence="1">LZ3.2</strain>
        <tissue evidence="1">Leaf</tissue>
    </source>
</reference>
<name>A0A9J5ZYK3_SOLCO</name>
<proteinExistence type="predicted"/>
<sequence length="155" mass="17847">MYGSYTVGIYNQKKALKLRTLWKKCSTAPGERTRQELEKKLIPISSEFRRAQIEIPEWVHFVIPGFQVLGTKMSFGIIHRDVFGGVGQVRVEYLGFMHSWRFFLTLRRAIICKNFEWMRRSNISSNNFCLWSILEHMSNGACGALASLGIVLLVS</sequence>
<keyword evidence="2" id="KW-1185">Reference proteome</keyword>
<comment type="caution">
    <text evidence="1">The sequence shown here is derived from an EMBL/GenBank/DDBJ whole genome shotgun (WGS) entry which is preliminary data.</text>
</comment>
<accession>A0A9J5ZYK3</accession>